<protein>
    <submittedName>
        <fullName evidence="2">Uncharacterized protein</fullName>
    </submittedName>
</protein>
<feature type="transmembrane region" description="Helical" evidence="1">
    <location>
        <begin position="21"/>
        <end position="39"/>
    </location>
</feature>
<dbReference type="Proteomes" id="UP000772434">
    <property type="component" value="Unassembled WGS sequence"/>
</dbReference>
<name>A0A9P5TZ35_9AGAR</name>
<gene>
    <name evidence="2" type="ORF">BDP27DRAFT_443110</name>
</gene>
<sequence length="179" mass="20279">MFRNRRIQRAIYSSCSTCNNMIYVPGLVSFNNFTGYLVSPNAFPQPFLMTWASQCHLPVLPVSPPQSSPEISTEGANLIKLRTLVPLLLISPIFIVLPLCEPWARQRLSSCRIPIGVQHFPSDSRALSTSHRQRRHLNLHFLPSKIFTYTFDLSVHPSVLSNFSNCRACSPSYVLTRQC</sequence>
<evidence type="ECO:0000313" key="2">
    <source>
        <dbReference type="EMBL" id="KAF9059854.1"/>
    </source>
</evidence>
<reference evidence="2" key="1">
    <citation type="submission" date="2020-11" db="EMBL/GenBank/DDBJ databases">
        <authorList>
            <consortium name="DOE Joint Genome Institute"/>
            <person name="Ahrendt S."/>
            <person name="Riley R."/>
            <person name="Andreopoulos W."/>
            <person name="Labutti K."/>
            <person name="Pangilinan J."/>
            <person name="Ruiz-Duenas F.J."/>
            <person name="Barrasa J.M."/>
            <person name="Sanchez-Garcia M."/>
            <person name="Camarero S."/>
            <person name="Miyauchi S."/>
            <person name="Serrano A."/>
            <person name="Linde D."/>
            <person name="Babiker R."/>
            <person name="Drula E."/>
            <person name="Ayuso-Fernandez I."/>
            <person name="Pacheco R."/>
            <person name="Padilla G."/>
            <person name="Ferreira P."/>
            <person name="Barriuso J."/>
            <person name="Kellner H."/>
            <person name="Castanera R."/>
            <person name="Alfaro M."/>
            <person name="Ramirez L."/>
            <person name="Pisabarro A.G."/>
            <person name="Kuo A."/>
            <person name="Tritt A."/>
            <person name="Lipzen A."/>
            <person name="He G."/>
            <person name="Yan M."/>
            <person name="Ng V."/>
            <person name="Cullen D."/>
            <person name="Martin F."/>
            <person name="Rosso M.-N."/>
            <person name="Henrissat B."/>
            <person name="Hibbett D."/>
            <person name="Martinez A.T."/>
            <person name="Grigoriev I.V."/>
        </authorList>
    </citation>
    <scope>NUCLEOTIDE SEQUENCE</scope>
    <source>
        <strain evidence="2">AH 40177</strain>
    </source>
</reference>
<evidence type="ECO:0000256" key="1">
    <source>
        <dbReference type="SAM" id="Phobius"/>
    </source>
</evidence>
<evidence type="ECO:0000313" key="3">
    <source>
        <dbReference type="Proteomes" id="UP000772434"/>
    </source>
</evidence>
<proteinExistence type="predicted"/>
<dbReference type="AlphaFoldDB" id="A0A9P5TZ35"/>
<keyword evidence="1" id="KW-0812">Transmembrane</keyword>
<accession>A0A9P5TZ35</accession>
<comment type="caution">
    <text evidence="2">The sequence shown here is derived from an EMBL/GenBank/DDBJ whole genome shotgun (WGS) entry which is preliminary data.</text>
</comment>
<keyword evidence="3" id="KW-1185">Reference proteome</keyword>
<organism evidence="2 3">
    <name type="scientific">Rhodocollybia butyracea</name>
    <dbReference type="NCBI Taxonomy" id="206335"/>
    <lineage>
        <taxon>Eukaryota</taxon>
        <taxon>Fungi</taxon>
        <taxon>Dikarya</taxon>
        <taxon>Basidiomycota</taxon>
        <taxon>Agaricomycotina</taxon>
        <taxon>Agaricomycetes</taxon>
        <taxon>Agaricomycetidae</taxon>
        <taxon>Agaricales</taxon>
        <taxon>Marasmiineae</taxon>
        <taxon>Omphalotaceae</taxon>
        <taxon>Rhodocollybia</taxon>
    </lineage>
</organism>
<keyword evidence="1" id="KW-0472">Membrane</keyword>
<keyword evidence="1" id="KW-1133">Transmembrane helix</keyword>
<dbReference type="EMBL" id="JADNRY010000274">
    <property type="protein sequence ID" value="KAF9059854.1"/>
    <property type="molecule type" value="Genomic_DNA"/>
</dbReference>